<feature type="compositionally biased region" description="Polar residues" evidence="1">
    <location>
        <begin position="1"/>
        <end position="17"/>
    </location>
</feature>
<name>A0AAQ3KZP2_9LILI</name>
<reference evidence="2 3" key="1">
    <citation type="submission" date="2023-10" db="EMBL/GenBank/DDBJ databases">
        <title>Chromosome-scale genome assembly provides insights into flower coloration mechanisms of Canna indica.</title>
        <authorList>
            <person name="Li C."/>
        </authorList>
    </citation>
    <scope>NUCLEOTIDE SEQUENCE [LARGE SCALE GENOMIC DNA]</scope>
    <source>
        <tissue evidence="2">Flower</tissue>
    </source>
</reference>
<dbReference type="AlphaFoldDB" id="A0AAQ3KZP2"/>
<gene>
    <name evidence="2" type="ORF">Cni_G24855</name>
</gene>
<dbReference type="PANTHER" id="PTHR10378">
    <property type="entry name" value="LIM DOMAIN-BINDING PROTEIN"/>
    <property type="match status" value="1"/>
</dbReference>
<evidence type="ECO:0000313" key="2">
    <source>
        <dbReference type="EMBL" id="WOL16073.1"/>
    </source>
</evidence>
<evidence type="ECO:0000313" key="3">
    <source>
        <dbReference type="Proteomes" id="UP001327560"/>
    </source>
</evidence>
<dbReference type="InterPro" id="IPR029005">
    <property type="entry name" value="LIM-bd/SEUSS"/>
</dbReference>
<evidence type="ECO:0000256" key="1">
    <source>
        <dbReference type="SAM" id="MobiDB-lite"/>
    </source>
</evidence>
<keyword evidence="3" id="KW-1185">Reference proteome</keyword>
<feature type="region of interest" description="Disordered" evidence="1">
    <location>
        <begin position="1"/>
        <end position="21"/>
    </location>
</feature>
<dbReference type="Pfam" id="PF01803">
    <property type="entry name" value="LIM_bind"/>
    <property type="match status" value="1"/>
</dbReference>
<sequence length="901" mass="98712">MLPSGNPNPVNRNQSVPSPLRADSGILVGMQVGSLPLQQPLSSMVSPLSQLNTNNMSLSGNIPNQPLLNHSLGSRGPVSGGWLAATSVNHQQQNGVGAVDMLGPAELDPLSNAPPSVSARRQLVTNLSASQMTLDYSQSKKFDGIHKFRRSFSMPHNQQQAQLREGLGNIGSVAPFKHETITGSHQNGLLQHLPSLCGIGSVKLERQQLPSTGGLGLVKLEPQVGSSVGSGLPQHLSPLSGIGSVKLEQQQLHSAGGLCPVKLESQQSDSALLLQHLQLSPQLHQQQQRQLLQMPRAPSQAASAQICLSQQQRVLQLQQQMLKNLPQQQQNQLQQQLQQSTSIQPQVKPMLYEPGMCAQRLTHYMYRQKNRPDDNNIEFWKKFVAEYFSPNAKKRWCVSCYGNGRQTGGVYTQDKWHCDICNNKPGRGFETTVEFLPRLFQNKYATGTMEELLYVDMPHEYQNTSGQIVLDYSKATEESVLEHSRVVREGQLRIVFSPDLKICSWEFCARRHEELIPRHLLMPKVNQLGAMVQKFQNFTQNSPSNISNQDLESTCNSVMETARQLAKSFEVPLLNDLGYTKGFVRCLQISEVVHIMKDLIDYSKETGTSPIGSLMNFPKRTCASFKFHSPQVLQPEDQKTTLQNTISSHQTPAHLSGMPVSSVSNGVINISNSLSNMPSTSSSTFVLHQNSMNSRQENQTSNGTETCAGNSIQLPSARSSNSLPTLQPNISPLLSSSSTLNTIPTSTSQISHLNSGHSPVNMSTLLMEQPLALSHENDPTESQITVQRIMQNMMNSQLHGFSSINNELKGVNGITPALNGGSCLVSSANSNSLGVGKTAVTPSAGMANTMAMNAQVQVTNLSHDGSALNHQQNQDMGNKHLGRPELVDNFDDLLFDWDSSP</sequence>
<organism evidence="2 3">
    <name type="scientific">Canna indica</name>
    <name type="common">Indian-shot</name>
    <dbReference type="NCBI Taxonomy" id="4628"/>
    <lineage>
        <taxon>Eukaryota</taxon>
        <taxon>Viridiplantae</taxon>
        <taxon>Streptophyta</taxon>
        <taxon>Embryophyta</taxon>
        <taxon>Tracheophyta</taxon>
        <taxon>Spermatophyta</taxon>
        <taxon>Magnoliopsida</taxon>
        <taxon>Liliopsida</taxon>
        <taxon>Zingiberales</taxon>
        <taxon>Cannaceae</taxon>
        <taxon>Canna</taxon>
    </lineage>
</organism>
<dbReference type="Proteomes" id="UP001327560">
    <property type="component" value="Chromosome 8"/>
</dbReference>
<protein>
    <submittedName>
        <fullName evidence="2">Transcriptional corepressor SEUSS</fullName>
    </submittedName>
</protein>
<feature type="compositionally biased region" description="Polar residues" evidence="1">
    <location>
        <begin position="692"/>
        <end position="727"/>
    </location>
</feature>
<feature type="region of interest" description="Disordered" evidence="1">
    <location>
        <begin position="692"/>
        <end position="730"/>
    </location>
</feature>
<accession>A0AAQ3KZP2</accession>
<proteinExistence type="predicted"/>
<dbReference type="EMBL" id="CP136897">
    <property type="protein sequence ID" value="WOL16073.1"/>
    <property type="molecule type" value="Genomic_DNA"/>
</dbReference>